<accession>A0A6F9DN61</accession>
<evidence type="ECO:0000256" key="8">
    <source>
        <dbReference type="ARBA" id="ARBA00023224"/>
    </source>
</evidence>
<evidence type="ECO:0000256" key="1">
    <source>
        <dbReference type="ARBA" id="ARBA00004651"/>
    </source>
</evidence>
<feature type="compositionally biased region" description="Low complexity" evidence="9">
    <location>
        <begin position="434"/>
        <end position="443"/>
    </location>
</feature>
<comment type="subcellular location">
    <subcellularLocation>
        <location evidence="1">Cell membrane</location>
        <topology evidence="1">Multi-pass membrane protein</topology>
    </subcellularLocation>
</comment>
<keyword evidence="5" id="KW-0297">G-protein coupled receptor</keyword>
<feature type="transmembrane region" description="Helical" evidence="10">
    <location>
        <begin position="398"/>
        <end position="418"/>
    </location>
</feature>
<keyword evidence="2" id="KW-1003">Cell membrane</keyword>
<feature type="domain" description="G-protein coupled receptors family 1 profile" evidence="12">
    <location>
        <begin position="95"/>
        <end position="379"/>
    </location>
</feature>
<dbReference type="SUPFAM" id="SSF81321">
    <property type="entry name" value="Family A G protein-coupled receptor-like"/>
    <property type="match status" value="1"/>
</dbReference>
<evidence type="ECO:0000256" key="10">
    <source>
        <dbReference type="SAM" id="Phobius"/>
    </source>
</evidence>
<evidence type="ECO:0000256" key="9">
    <source>
        <dbReference type="SAM" id="MobiDB-lite"/>
    </source>
</evidence>
<dbReference type="GO" id="GO:0007218">
    <property type="term" value="P:neuropeptide signaling pathway"/>
    <property type="evidence" value="ECO:0007669"/>
    <property type="project" value="TreeGrafter"/>
</dbReference>
<gene>
    <name evidence="13" type="primary">Oprk1</name>
</gene>
<dbReference type="InterPro" id="IPR000276">
    <property type="entry name" value="GPCR_Rhodpsn"/>
</dbReference>
<keyword evidence="4 10" id="KW-1133">Transmembrane helix</keyword>
<keyword evidence="8" id="KW-0807">Transducer</keyword>
<proteinExistence type="evidence at transcript level"/>
<sequence length="481" mass="53806">MLKNAKIKHVMTSLLLPMLLLSISSSAFGQPSNFPDLDEFQFEDAEYGENPLEADHGGLEELEKSLDQKIGEMTSSRRYVISLVYFVIAVAGAVMNVVALVVSQRCSSLQYSQRLFMQNLCISCLLLILSKGFSAQYRLLETWMLGSIMCKLVNCVKALAIFAQAYFTVTLCADYVILRKRPRITDITRTILEIAAVVFGWVFSLAFAAPMLVFSEVENLGKINTCELVFQLPLPDQKEDHYEQSDSFPEDDMEYYDYELEHYPLPEIPFQAEVQEHVIECKDADNPPYMTWLIVTFVATFLLPLLAVFVLWILNKVLMTPHSVLVPQNAYSEPTAVRHRNSSRNNKRQMRPCMPAGVWVALICAVCFVCYAPFYAYHVGRIPGLPLGLKSCANFRDYSFVQGYFTCILLPALVVAYSRPIGIQSCSRALTTSSTSSFASSSSSKRKSTSSGESQTPDGTESGPYQAPLLTAEKPQQTSVL</sequence>
<dbReference type="GO" id="GO:0043005">
    <property type="term" value="C:neuron projection"/>
    <property type="evidence" value="ECO:0007669"/>
    <property type="project" value="TreeGrafter"/>
</dbReference>
<dbReference type="AlphaFoldDB" id="A0A6F9DN61"/>
<evidence type="ECO:0000259" key="12">
    <source>
        <dbReference type="PROSITE" id="PS50262"/>
    </source>
</evidence>
<dbReference type="PANTHER" id="PTHR24229">
    <property type="entry name" value="NEUROPEPTIDES RECEPTOR"/>
    <property type="match status" value="1"/>
</dbReference>
<dbReference type="GO" id="GO:0042923">
    <property type="term" value="F:neuropeptide binding"/>
    <property type="evidence" value="ECO:0007669"/>
    <property type="project" value="TreeGrafter"/>
</dbReference>
<evidence type="ECO:0000313" key="13">
    <source>
        <dbReference type="EMBL" id="CAB3264569.1"/>
    </source>
</evidence>
<evidence type="ECO:0000256" key="7">
    <source>
        <dbReference type="ARBA" id="ARBA00023170"/>
    </source>
</evidence>
<evidence type="ECO:0000256" key="11">
    <source>
        <dbReference type="SAM" id="SignalP"/>
    </source>
</evidence>
<dbReference type="Gene3D" id="1.20.1070.10">
    <property type="entry name" value="Rhodopsin 7-helix transmembrane proteins"/>
    <property type="match status" value="1"/>
</dbReference>
<organism evidence="13">
    <name type="scientific">Phallusia mammillata</name>
    <dbReference type="NCBI Taxonomy" id="59560"/>
    <lineage>
        <taxon>Eukaryota</taxon>
        <taxon>Metazoa</taxon>
        <taxon>Chordata</taxon>
        <taxon>Tunicata</taxon>
        <taxon>Ascidiacea</taxon>
        <taxon>Phlebobranchia</taxon>
        <taxon>Ascidiidae</taxon>
        <taxon>Phallusia</taxon>
    </lineage>
</organism>
<dbReference type="GO" id="GO:0004930">
    <property type="term" value="F:G protein-coupled receptor activity"/>
    <property type="evidence" value="ECO:0007669"/>
    <property type="project" value="UniProtKB-KW"/>
</dbReference>
<reference evidence="13" key="1">
    <citation type="submission" date="2020-04" db="EMBL/GenBank/DDBJ databases">
        <authorList>
            <person name="Neveu A P."/>
        </authorList>
    </citation>
    <scope>NUCLEOTIDE SEQUENCE</scope>
    <source>
        <tissue evidence="13">Whole embryo</tissue>
    </source>
</reference>
<dbReference type="PRINTS" id="PR00237">
    <property type="entry name" value="GPCRRHODOPSN"/>
</dbReference>
<evidence type="ECO:0000256" key="6">
    <source>
        <dbReference type="ARBA" id="ARBA00023136"/>
    </source>
</evidence>
<name>A0A6F9DN61_9ASCI</name>
<dbReference type="Pfam" id="PF00001">
    <property type="entry name" value="7tm_1"/>
    <property type="match status" value="1"/>
</dbReference>
<dbReference type="PROSITE" id="PS50262">
    <property type="entry name" value="G_PROTEIN_RECEP_F1_2"/>
    <property type="match status" value="1"/>
</dbReference>
<feature type="signal peptide" evidence="11">
    <location>
        <begin position="1"/>
        <end position="29"/>
    </location>
</feature>
<evidence type="ECO:0000256" key="3">
    <source>
        <dbReference type="ARBA" id="ARBA00022692"/>
    </source>
</evidence>
<keyword evidence="7 13" id="KW-0675">Receptor</keyword>
<feature type="chain" id="PRO_5026321487" evidence="11">
    <location>
        <begin position="30"/>
        <end position="481"/>
    </location>
</feature>
<keyword evidence="3 10" id="KW-0812">Transmembrane</keyword>
<feature type="transmembrane region" description="Helical" evidence="10">
    <location>
        <begin position="115"/>
        <end position="139"/>
    </location>
</feature>
<keyword evidence="6 10" id="KW-0472">Membrane</keyword>
<evidence type="ECO:0000256" key="2">
    <source>
        <dbReference type="ARBA" id="ARBA00022475"/>
    </source>
</evidence>
<dbReference type="InterPro" id="IPR017452">
    <property type="entry name" value="GPCR_Rhodpsn_7TM"/>
</dbReference>
<feature type="transmembrane region" description="Helical" evidence="10">
    <location>
        <begin position="159"/>
        <end position="178"/>
    </location>
</feature>
<feature type="transmembrane region" description="Helical" evidence="10">
    <location>
        <begin position="292"/>
        <end position="314"/>
    </location>
</feature>
<evidence type="ECO:0000256" key="5">
    <source>
        <dbReference type="ARBA" id="ARBA00023040"/>
    </source>
</evidence>
<evidence type="ECO:0000256" key="4">
    <source>
        <dbReference type="ARBA" id="ARBA00022989"/>
    </source>
</evidence>
<protein>
    <submittedName>
        <fullName evidence="13">Kappa-type opioid receptor</fullName>
    </submittedName>
</protein>
<dbReference type="GO" id="GO:0005886">
    <property type="term" value="C:plasma membrane"/>
    <property type="evidence" value="ECO:0007669"/>
    <property type="project" value="UniProtKB-SubCell"/>
</dbReference>
<feature type="transmembrane region" description="Helical" evidence="10">
    <location>
        <begin position="356"/>
        <end position="378"/>
    </location>
</feature>
<feature type="region of interest" description="Disordered" evidence="9">
    <location>
        <begin position="434"/>
        <end position="481"/>
    </location>
</feature>
<feature type="transmembrane region" description="Helical" evidence="10">
    <location>
        <begin position="190"/>
        <end position="214"/>
    </location>
</feature>
<dbReference type="PANTHER" id="PTHR24229:SF112">
    <property type="entry name" value="CHEMOKINE-LIKE RECEPTOR 1"/>
    <property type="match status" value="1"/>
</dbReference>
<feature type="transmembrane region" description="Helical" evidence="10">
    <location>
        <begin position="79"/>
        <end position="103"/>
    </location>
</feature>
<keyword evidence="11" id="KW-0732">Signal</keyword>
<dbReference type="EMBL" id="LR788707">
    <property type="protein sequence ID" value="CAB3264569.1"/>
    <property type="molecule type" value="mRNA"/>
</dbReference>